<dbReference type="InterPro" id="IPR050170">
    <property type="entry name" value="TruD_pseudoU_synthase"/>
</dbReference>
<name>A0A3L7E3A8_9GAMM</name>
<dbReference type="Proteomes" id="UP000265509">
    <property type="component" value="Unassembled WGS sequence"/>
</dbReference>
<comment type="similarity">
    <text evidence="1 4">Belongs to the pseudouridine synthase TruD family.</text>
</comment>
<evidence type="ECO:0000259" key="5">
    <source>
        <dbReference type="PROSITE" id="PS50984"/>
    </source>
</evidence>
<dbReference type="Gene3D" id="3.30.2350.20">
    <property type="entry name" value="TruD, catalytic domain"/>
    <property type="match status" value="1"/>
</dbReference>
<dbReference type="GO" id="GO:0160150">
    <property type="term" value="F:tRNA pseudouridine(13) synthase activity"/>
    <property type="evidence" value="ECO:0007669"/>
    <property type="project" value="UniProtKB-EC"/>
</dbReference>
<comment type="caution">
    <text evidence="6">The sequence shown here is derived from an EMBL/GenBank/DDBJ whole genome shotgun (WGS) entry which is preliminary data.</text>
</comment>
<dbReference type="GO" id="GO:0031119">
    <property type="term" value="P:tRNA pseudouridine synthesis"/>
    <property type="evidence" value="ECO:0007669"/>
    <property type="project" value="UniProtKB-UniRule"/>
</dbReference>
<dbReference type="InterPro" id="IPR001656">
    <property type="entry name" value="PsdUridine_synth_TruD"/>
</dbReference>
<dbReference type="AlphaFoldDB" id="A0A3L7E3A8"/>
<dbReference type="OrthoDB" id="1550679at2"/>
<evidence type="ECO:0000256" key="1">
    <source>
        <dbReference type="ARBA" id="ARBA00007953"/>
    </source>
</evidence>
<dbReference type="PANTHER" id="PTHR47811:SF1">
    <property type="entry name" value="TRNA PSEUDOURIDINE SYNTHASE D"/>
    <property type="match status" value="1"/>
</dbReference>
<accession>A0A3L7E3A8</accession>
<keyword evidence="2 4" id="KW-0819">tRNA processing</keyword>
<gene>
    <name evidence="4 6" type="primary">truD</name>
    <name evidence="6" type="ORF">DWB85_04810</name>
</gene>
<feature type="domain" description="TRUD" evidence="5">
    <location>
        <begin position="155"/>
        <end position="306"/>
    </location>
</feature>
<dbReference type="InterPro" id="IPR020119">
    <property type="entry name" value="PsdUridine_synth_TruD_CS"/>
</dbReference>
<evidence type="ECO:0000256" key="4">
    <source>
        <dbReference type="HAMAP-Rule" id="MF_01082"/>
    </source>
</evidence>
<dbReference type="PROSITE" id="PS01268">
    <property type="entry name" value="UPF0024"/>
    <property type="match status" value="1"/>
</dbReference>
<evidence type="ECO:0000256" key="2">
    <source>
        <dbReference type="ARBA" id="ARBA00022694"/>
    </source>
</evidence>
<organism evidence="6 7">
    <name type="scientific">Seongchinamella sediminis</name>
    <dbReference type="NCBI Taxonomy" id="2283635"/>
    <lineage>
        <taxon>Bacteria</taxon>
        <taxon>Pseudomonadati</taxon>
        <taxon>Pseudomonadota</taxon>
        <taxon>Gammaproteobacteria</taxon>
        <taxon>Cellvibrionales</taxon>
        <taxon>Halieaceae</taxon>
        <taxon>Seongchinamella</taxon>
    </lineage>
</organism>
<dbReference type="SUPFAM" id="SSF55120">
    <property type="entry name" value="Pseudouridine synthase"/>
    <property type="match status" value="1"/>
</dbReference>
<proteinExistence type="inferred from homology"/>
<dbReference type="GO" id="GO:0003723">
    <property type="term" value="F:RNA binding"/>
    <property type="evidence" value="ECO:0007669"/>
    <property type="project" value="InterPro"/>
</dbReference>
<dbReference type="PROSITE" id="PS50984">
    <property type="entry name" value="TRUD"/>
    <property type="match status" value="1"/>
</dbReference>
<dbReference type="RefSeq" id="WP_117953078.1">
    <property type="nucleotide sequence ID" value="NZ_QRAN01000004.1"/>
</dbReference>
<keyword evidence="7" id="KW-1185">Reference proteome</keyword>
<comment type="function">
    <text evidence="4">Responsible for synthesis of pseudouridine from uracil-13 in transfer RNAs.</text>
</comment>
<keyword evidence="3 4" id="KW-0413">Isomerase</keyword>
<dbReference type="HAMAP" id="MF_01082">
    <property type="entry name" value="TruD"/>
    <property type="match status" value="1"/>
</dbReference>
<dbReference type="InterPro" id="IPR011760">
    <property type="entry name" value="PsdUridine_synth_TruD_insert"/>
</dbReference>
<protein>
    <recommendedName>
        <fullName evidence="4">tRNA pseudouridine synthase D</fullName>
        <ecNumber evidence="4">5.4.99.27</ecNumber>
    </recommendedName>
    <alternativeName>
        <fullName evidence="4">tRNA pseudouridine(13) synthase</fullName>
    </alternativeName>
    <alternativeName>
        <fullName evidence="4">tRNA pseudouridylate synthase D</fullName>
    </alternativeName>
    <alternativeName>
        <fullName evidence="4">tRNA-uridine isomerase D</fullName>
    </alternativeName>
</protein>
<feature type="active site" description="Nucleophile" evidence="4">
    <location>
        <position position="78"/>
    </location>
</feature>
<sequence length="340" mass="37711">MSEPWPCALGGPVASGRLRSVAGDFRVDEELGFEPDGDGEHVFLRLEKTGLNTSDLAQRIASLSGIHLRDISFSGMKDRNAVTRQWFSVRMAGRAEPDWTELAASGDVAVLQVSRHRRKLKRGVHRANRFRLVLRELTGDRGAIEQRLSAIRAQGAPNYFGEQRFGRGGANLVQALRWIDSGGRRLSRNKRSLYLSVLRAQLFNLLLADRVRTGDWNRVLAGDSCILAGTRSQFFCPEPDADIARRCAAADLHPALPLWGRGIEQLAGDAQQRRSLAVADFCGVADFLLAQGLDLDWRASRLVPDDFCWQFCDHGSLQLEFRLGAGSFATALLGECFRYA</sequence>
<evidence type="ECO:0000256" key="3">
    <source>
        <dbReference type="ARBA" id="ARBA00023235"/>
    </source>
</evidence>
<dbReference type="EMBL" id="QRAN01000004">
    <property type="protein sequence ID" value="RLQ22772.1"/>
    <property type="molecule type" value="Genomic_DNA"/>
</dbReference>
<dbReference type="PANTHER" id="PTHR47811">
    <property type="entry name" value="TRNA PSEUDOURIDINE SYNTHASE D"/>
    <property type="match status" value="1"/>
</dbReference>
<dbReference type="InterPro" id="IPR020103">
    <property type="entry name" value="PsdUridine_synth_cat_dom_sf"/>
</dbReference>
<reference evidence="6 7" key="1">
    <citation type="submission" date="2018-07" db="EMBL/GenBank/DDBJ databases">
        <title>Halioglobus sp. genome submission.</title>
        <authorList>
            <person name="Ye M.-Q."/>
            <person name="Du Z.-J."/>
        </authorList>
    </citation>
    <scope>NUCLEOTIDE SEQUENCE [LARGE SCALE GENOMIC DNA]</scope>
    <source>
        <strain evidence="6 7">U0301</strain>
    </source>
</reference>
<dbReference type="InterPro" id="IPR043165">
    <property type="entry name" value="TruD_insert_sf"/>
</dbReference>
<dbReference type="Pfam" id="PF01142">
    <property type="entry name" value="TruD"/>
    <property type="match status" value="2"/>
</dbReference>
<comment type="catalytic activity">
    <reaction evidence="4">
        <text>uridine(13) in tRNA = pseudouridine(13) in tRNA</text>
        <dbReference type="Rhea" id="RHEA:42540"/>
        <dbReference type="Rhea" id="RHEA-COMP:10105"/>
        <dbReference type="Rhea" id="RHEA-COMP:10106"/>
        <dbReference type="ChEBI" id="CHEBI:65314"/>
        <dbReference type="ChEBI" id="CHEBI:65315"/>
        <dbReference type="EC" id="5.4.99.27"/>
    </reaction>
</comment>
<dbReference type="GO" id="GO:0005829">
    <property type="term" value="C:cytosol"/>
    <property type="evidence" value="ECO:0007669"/>
    <property type="project" value="TreeGrafter"/>
</dbReference>
<evidence type="ECO:0000313" key="6">
    <source>
        <dbReference type="EMBL" id="RLQ22772.1"/>
    </source>
</evidence>
<evidence type="ECO:0000313" key="7">
    <source>
        <dbReference type="Proteomes" id="UP000265509"/>
    </source>
</evidence>
<dbReference type="EC" id="5.4.99.27" evidence="4"/>
<dbReference type="InterPro" id="IPR042214">
    <property type="entry name" value="TruD_catalytic"/>
</dbReference>
<dbReference type="Gene3D" id="3.30.2340.10">
    <property type="entry name" value="TruD, insertion domain"/>
    <property type="match status" value="1"/>
</dbReference>
<dbReference type="CDD" id="cd01291">
    <property type="entry name" value="PseudoU_synth"/>
    <property type="match status" value="1"/>
</dbReference>